<dbReference type="RefSeq" id="WP_057801320.1">
    <property type="nucleotide sequence ID" value="NZ_JQBX01000001.1"/>
</dbReference>
<keyword evidence="3" id="KW-1185">Reference proteome</keyword>
<evidence type="ECO:0000313" key="3">
    <source>
        <dbReference type="Proteomes" id="UP000051859"/>
    </source>
</evidence>
<dbReference type="PATRIC" id="fig|331679.3.peg.169"/>
<evidence type="ECO:0000256" key="1">
    <source>
        <dbReference type="SAM" id="SignalP"/>
    </source>
</evidence>
<evidence type="ECO:0008006" key="4">
    <source>
        <dbReference type="Google" id="ProtNLM"/>
    </source>
</evidence>
<gene>
    <name evidence="2" type="ORF">IV81_GL000167</name>
</gene>
<proteinExistence type="predicted"/>
<dbReference type="Proteomes" id="UP000051859">
    <property type="component" value="Unassembled WGS sequence"/>
</dbReference>
<comment type="caution">
    <text evidence="2">The sequence shown here is derived from an EMBL/GenBank/DDBJ whole genome shotgun (WGS) entry which is preliminary data.</text>
</comment>
<organism evidence="2 3">
    <name type="scientific">Pediococcus stilesii</name>
    <dbReference type="NCBI Taxonomy" id="331679"/>
    <lineage>
        <taxon>Bacteria</taxon>
        <taxon>Bacillati</taxon>
        <taxon>Bacillota</taxon>
        <taxon>Bacilli</taxon>
        <taxon>Lactobacillales</taxon>
        <taxon>Lactobacillaceae</taxon>
        <taxon>Pediococcus</taxon>
    </lineage>
</organism>
<accession>A0A0R2L0R8</accession>
<dbReference type="PROSITE" id="PS51257">
    <property type="entry name" value="PROKAR_LIPOPROTEIN"/>
    <property type="match status" value="1"/>
</dbReference>
<dbReference type="AlphaFoldDB" id="A0A0R2L0R8"/>
<evidence type="ECO:0000313" key="2">
    <source>
        <dbReference type="EMBL" id="KRN95283.1"/>
    </source>
</evidence>
<dbReference type="EMBL" id="JQBX01000001">
    <property type="protein sequence ID" value="KRN95283.1"/>
    <property type="molecule type" value="Genomic_DNA"/>
</dbReference>
<protein>
    <recommendedName>
        <fullName evidence="4">Lipoprotein</fullName>
    </recommendedName>
</protein>
<feature type="chain" id="PRO_5038347370" description="Lipoprotein" evidence="1">
    <location>
        <begin position="21"/>
        <end position="170"/>
    </location>
</feature>
<name>A0A0R2L0R8_9LACO</name>
<sequence>MKKIVSIALSMMLLVVVLSACVHNKVYGTVVVSPEKYEQISSDKVLIRGTIKELKKFNSENPETEKAVIKSVNEMIDKGSKNMSSKDSKQFKQLLGNDASGVKGIVKNAYEHQRGFDDDLSGRIRDNMLSAIRLMTRSITKNENDQTKIYKQILKDTKADQNLYQIGGNE</sequence>
<reference evidence="2 3" key="1">
    <citation type="journal article" date="2015" name="Genome Announc.">
        <title>Expanding the biotechnology potential of lactobacilli through comparative genomics of 213 strains and associated genera.</title>
        <authorList>
            <person name="Sun Z."/>
            <person name="Harris H.M."/>
            <person name="McCann A."/>
            <person name="Guo C."/>
            <person name="Argimon S."/>
            <person name="Zhang W."/>
            <person name="Yang X."/>
            <person name="Jeffery I.B."/>
            <person name="Cooney J.C."/>
            <person name="Kagawa T.F."/>
            <person name="Liu W."/>
            <person name="Song Y."/>
            <person name="Salvetti E."/>
            <person name="Wrobel A."/>
            <person name="Rasinkangas P."/>
            <person name="Parkhill J."/>
            <person name="Rea M.C."/>
            <person name="O'Sullivan O."/>
            <person name="Ritari J."/>
            <person name="Douillard F.P."/>
            <person name="Paul Ross R."/>
            <person name="Yang R."/>
            <person name="Briner A.E."/>
            <person name="Felis G.E."/>
            <person name="de Vos W.M."/>
            <person name="Barrangou R."/>
            <person name="Klaenhammer T.R."/>
            <person name="Caufield P.W."/>
            <person name="Cui Y."/>
            <person name="Zhang H."/>
            <person name="O'Toole P.W."/>
        </authorList>
    </citation>
    <scope>NUCLEOTIDE SEQUENCE [LARGE SCALE GENOMIC DNA]</scope>
    <source>
        <strain evidence="2 3">DSM 18001</strain>
    </source>
</reference>
<keyword evidence="1" id="KW-0732">Signal</keyword>
<dbReference type="STRING" id="331679.IV81_GL000167"/>
<feature type="signal peptide" evidence="1">
    <location>
        <begin position="1"/>
        <end position="20"/>
    </location>
</feature>